<dbReference type="Proteomes" id="UP000182665">
    <property type="component" value="Unassembled WGS sequence"/>
</dbReference>
<feature type="transmembrane region" description="Helical" evidence="1">
    <location>
        <begin position="7"/>
        <end position="26"/>
    </location>
</feature>
<proteinExistence type="predicted"/>
<evidence type="ECO:0008006" key="4">
    <source>
        <dbReference type="Google" id="ProtNLM"/>
    </source>
</evidence>
<name>A0ABY1H3Q4_9STAP</name>
<reference evidence="2 3" key="1">
    <citation type="submission" date="2016-11" db="EMBL/GenBank/DDBJ databases">
        <authorList>
            <person name="Varghese N."/>
            <person name="Submissions S."/>
        </authorList>
    </citation>
    <scope>NUCLEOTIDE SEQUENCE [LARGE SCALE GENOMIC DNA]</scope>
    <source>
        <strain evidence="2 3">NFIX07</strain>
    </source>
</reference>
<feature type="transmembrane region" description="Helical" evidence="1">
    <location>
        <begin position="38"/>
        <end position="58"/>
    </location>
</feature>
<evidence type="ECO:0000313" key="2">
    <source>
        <dbReference type="EMBL" id="SFZ76158.1"/>
    </source>
</evidence>
<comment type="caution">
    <text evidence="2">The sequence shown here is derived from an EMBL/GenBank/DDBJ whole genome shotgun (WGS) entry which is preliminary data.</text>
</comment>
<gene>
    <name evidence="2" type="ORF">SAMN03097721_01342</name>
</gene>
<keyword evidence="3" id="KW-1185">Reference proteome</keyword>
<sequence>MKSTRILYLLSIILSIVNLCVVYTTFFTNLFNGNTFSLWYWPGATLIIITLIINLISLFKYGHRFALIILIILNAVLLLIYSAPLLLV</sequence>
<feature type="transmembrane region" description="Helical" evidence="1">
    <location>
        <begin position="65"/>
        <end position="87"/>
    </location>
</feature>
<keyword evidence="1" id="KW-1133">Transmembrane helix</keyword>
<organism evidence="2 3">
    <name type="scientific">Staphylococcus pasteuri</name>
    <dbReference type="NCBI Taxonomy" id="45972"/>
    <lineage>
        <taxon>Bacteria</taxon>
        <taxon>Bacillati</taxon>
        <taxon>Bacillota</taxon>
        <taxon>Bacilli</taxon>
        <taxon>Bacillales</taxon>
        <taxon>Staphylococcaceae</taxon>
        <taxon>Staphylococcus</taxon>
    </lineage>
</organism>
<keyword evidence="1" id="KW-0812">Transmembrane</keyword>
<protein>
    <recommendedName>
        <fullName evidence="4">Phage protein</fullName>
    </recommendedName>
</protein>
<evidence type="ECO:0000256" key="1">
    <source>
        <dbReference type="SAM" id="Phobius"/>
    </source>
</evidence>
<dbReference type="EMBL" id="FPKT01000003">
    <property type="protein sequence ID" value="SFZ76158.1"/>
    <property type="molecule type" value="Genomic_DNA"/>
</dbReference>
<evidence type="ECO:0000313" key="3">
    <source>
        <dbReference type="Proteomes" id="UP000182665"/>
    </source>
</evidence>
<keyword evidence="1" id="KW-0472">Membrane</keyword>
<accession>A0ABY1H3Q4</accession>